<dbReference type="Gene3D" id="2.70.70.10">
    <property type="entry name" value="Glucose Permease (Domain IIA)"/>
    <property type="match status" value="1"/>
</dbReference>
<dbReference type="PANTHER" id="PTHR21666:SF270">
    <property type="entry name" value="MUREIN HYDROLASE ACTIVATOR ENVC"/>
    <property type="match status" value="1"/>
</dbReference>
<evidence type="ECO:0000259" key="2">
    <source>
        <dbReference type="PROSITE" id="PS51109"/>
    </source>
</evidence>
<dbReference type="SMART" id="SM01208">
    <property type="entry name" value="G5"/>
    <property type="match status" value="1"/>
</dbReference>
<dbReference type="InterPro" id="IPR011098">
    <property type="entry name" value="G5_dom"/>
</dbReference>
<reference evidence="3" key="2">
    <citation type="submission" date="2021-04" db="EMBL/GenBank/DDBJ databases">
        <authorList>
            <person name="Gilroy R."/>
        </authorList>
    </citation>
    <scope>NUCLEOTIDE SEQUENCE</scope>
    <source>
        <strain evidence="3">CHK188-11489</strain>
    </source>
</reference>
<protein>
    <submittedName>
        <fullName evidence="3">Peptidoglycan DD-metalloendopeptidase family protein</fullName>
    </submittedName>
</protein>
<dbReference type="AlphaFoldDB" id="A0A9D2JQS9"/>
<dbReference type="InterPro" id="IPR050570">
    <property type="entry name" value="Cell_wall_metabolism_enzyme"/>
</dbReference>
<reference evidence="3" key="1">
    <citation type="journal article" date="2021" name="PeerJ">
        <title>Extensive microbial diversity within the chicken gut microbiome revealed by metagenomics and culture.</title>
        <authorList>
            <person name="Gilroy R."/>
            <person name="Ravi A."/>
            <person name="Getino M."/>
            <person name="Pursley I."/>
            <person name="Horton D.L."/>
            <person name="Alikhan N.F."/>
            <person name="Baker D."/>
            <person name="Gharbi K."/>
            <person name="Hall N."/>
            <person name="Watson M."/>
            <person name="Adriaenssens E.M."/>
            <person name="Foster-Nyarko E."/>
            <person name="Jarju S."/>
            <person name="Secka A."/>
            <person name="Antonio M."/>
            <person name="Oren A."/>
            <person name="Chaudhuri R.R."/>
            <person name="La Ragione R."/>
            <person name="Hildebrand F."/>
            <person name="Pallen M.J."/>
        </authorList>
    </citation>
    <scope>NUCLEOTIDE SEQUENCE</scope>
    <source>
        <strain evidence="3">CHK188-11489</strain>
    </source>
</reference>
<dbReference type="Pfam" id="PF07501">
    <property type="entry name" value="G5"/>
    <property type="match status" value="1"/>
</dbReference>
<gene>
    <name evidence="3" type="ORF">H9724_07165</name>
</gene>
<dbReference type="PROSITE" id="PS51109">
    <property type="entry name" value="G5"/>
    <property type="match status" value="1"/>
</dbReference>
<dbReference type="PANTHER" id="PTHR21666">
    <property type="entry name" value="PEPTIDASE-RELATED"/>
    <property type="match status" value="1"/>
</dbReference>
<dbReference type="GO" id="GO:0004222">
    <property type="term" value="F:metalloendopeptidase activity"/>
    <property type="evidence" value="ECO:0007669"/>
    <property type="project" value="TreeGrafter"/>
</dbReference>
<proteinExistence type="predicted"/>
<dbReference type="CDD" id="cd12797">
    <property type="entry name" value="M23_peptidase"/>
    <property type="match status" value="1"/>
</dbReference>
<evidence type="ECO:0000313" key="4">
    <source>
        <dbReference type="Proteomes" id="UP000824105"/>
    </source>
</evidence>
<dbReference type="SUPFAM" id="SSF51261">
    <property type="entry name" value="Duplicated hybrid motif"/>
    <property type="match status" value="1"/>
</dbReference>
<organism evidence="3 4">
    <name type="scientific">Candidatus Gemmiger avistercoris</name>
    <dbReference type="NCBI Taxonomy" id="2838606"/>
    <lineage>
        <taxon>Bacteria</taxon>
        <taxon>Bacillati</taxon>
        <taxon>Bacillota</taxon>
        <taxon>Clostridia</taxon>
        <taxon>Eubacteriales</taxon>
        <taxon>Gemmiger</taxon>
    </lineage>
</organism>
<sequence>MLSELLQSTVGDFLYYIGFQVEYTLVRLARLLTAATRWLLRTLGGLLVLALRPAALALPELRRTLRSPRRLAGLLLPLVAAAGTAALVRTVLDLPYVLRVEANGQVVGYVASETVFDNARADVLARVRSARELLAAAGRQLDWDIEPSYTLTIHDGTMTESEIANGILRISGNKITEATAVYIDDELRYVTTEGDHLRSYLNQIKRPWEDPTSQTTRVSFAHGLRLVDGVYLTDSVTGYGDILAALQADDGALQTVQVTRTVVETQEIGYDTLTQEDPDMDFGKSETIQAGVPGSQTVTHRLLYENGVLIDDRVVAVEVQQAPTPEIIRRGTRLKSGMIGKLGTGTFIWPVPDYRSISRWADPNPNIPGHHRGVDITAPAGTPIYASDSGTVVEVVPMHYSWGNYVKIDHGNGYATLYAHMSRYVVSVGDTVSQGQVIGYVGSTGDSTGNHCHFEMAYNDVLFSARDVFPDMPIKNTG</sequence>
<dbReference type="EMBL" id="DXBF01000058">
    <property type="protein sequence ID" value="HIZ62529.1"/>
    <property type="molecule type" value="Genomic_DNA"/>
</dbReference>
<evidence type="ECO:0000313" key="3">
    <source>
        <dbReference type="EMBL" id="HIZ62529.1"/>
    </source>
</evidence>
<dbReference type="Gene3D" id="2.20.230.10">
    <property type="entry name" value="Resuscitation-promoting factor rpfb"/>
    <property type="match status" value="1"/>
</dbReference>
<feature type="domain" description="G5" evidence="2">
    <location>
        <begin position="254"/>
        <end position="334"/>
    </location>
</feature>
<comment type="caution">
    <text evidence="3">The sequence shown here is derived from an EMBL/GenBank/DDBJ whole genome shotgun (WGS) entry which is preliminary data.</text>
</comment>
<accession>A0A9D2JQS9</accession>
<keyword evidence="1" id="KW-0732">Signal</keyword>
<dbReference type="Proteomes" id="UP000824105">
    <property type="component" value="Unassembled WGS sequence"/>
</dbReference>
<name>A0A9D2JQS9_9FIRM</name>
<dbReference type="Pfam" id="PF01551">
    <property type="entry name" value="Peptidase_M23"/>
    <property type="match status" value="1"/>
</dbReference>
<dbReference type="InterPro" id="IPR016047">
    <property type="entry name" value="M23ase_b-sheet_dom"/>
</dbReference>
<dbReference type="InterPro" id="IPR011055">
    <property type="entry name" value="Dup_hybrid_motif"/>
</dbReference>
<evidence type="ECO:0000256" key="1">
    <source>
        <dbReference type="ARBA" id="ARBA00022729"/>
    </source>
</evidence>